<dbReference type="GO" id="GO:0003677">
    <property type="term" value="F:DNA binding"/>
    <property type="evidence" value="ECO:0007669"/>
    <property type="project" value="UniProtKB-UniRule"/>
</dbReference>
<keyword evidence="3 4" id="KW-0539">Nucleus</keyword>
<keyword evidence="1 4" id="KW-0238">DNA-binding</keyword>
<dbReference type="SMART" id="SM00389">
    <property type="entry name" value="HOX"/>
    <property type="match status" value="1"/>
</dbReference>
<sequence length="84" mass="10169">MEVTNAYHDDEKENYPKGYGSEINTILYGWLLKHTNNPYPSLNDKKILMQKTGLTKMQLKNWFCNMRRRKLKDTIRRTKKRSKF</sequence>
<dbReference type="CDD" id="cd00086">
    <property type="entry name" value="homeodomain"/>
    <property type="match status" value="1"/>
</dbReference>
<reference evidence="6" key="1">
    <citation type="submission" date="2022-07" db="EMBL/GenBank/DDBJ databases">
        <title>Phylogenomic reconstructions and comparative analyses of Kickxellomycotina fungi.</title>
        <authorList>
            <person name="Reynolds N.K."/>
            <person name="Stajich J.E."/>
            <person name="Barry K."/>
            <person name="Grigoriev I.V."/>
            <person name="Crous P."/>
            <person name="Smith M.E."/>
        </authorList>
    </citation>
    <scope>NUCLEOTIDE SEQUENCE</scope>
    <source>
        <strain evidence="6">NBRC 32514</strain>
    </source>
</reference>
<evidence type="ECO:0000313" key="7">
    <source>
        <dbReference type="Proteomes" id="UP001149813"/>
    </source>
</evidence>
<dbReference type="AlphaFoldDB" id="A0A9W7XWF8"/>
<dbReference type="GO" id="GO:0006355">
    <property type="term" value="P:regulation of DNA-templated transcription"/>
    <property type="evidence" value="ECO:0007669"/>
    <property type="project" value="InterPro"/>
</dbReference>
<organism evidence="6 7">
    <name type="scientific">Coemansia erecta</name>
    <dbReference type="NCBI Taxonomy" id="147472"/>
    <lineage>
        <taxon>Eukaryota</taxon>
        <taxon>Fungi</taxon>
        <taxon>Fungi incertae sedis</taxon>
        <taxon>Zoopagomycota</taxon>
        <taxon>Kickxellomycotina</taxon>
        <taxon>Kickxellomycetes</taxon>
        <taxon>Kickxellales</taxon>
        <taxon>Kickxellaceae</taxon>
        <taxon>Coemansia</taxon>
    </lineage>
</organism>
<evidence type="ECO:0000259" key="5">
    <source>
        <dbReference type="PROSITE" id="PS50071"/>
    </source>
</evidence>
<dbReference type="PROSITE" id="PS50071">
    <property type="entry name" value="HOMEOBOX_2"/>
    <property type="match status" value="1"/>
</dbReference>
<dbReference type="InterPro" id="IPR008422">
    <property type="entry name" value="KN_HD"/>
</dbReference>
<evidence type="ECO:0000256" key="3">
    <source>
        <dbReference type="ARBA" id="ARBA00023242"/>
    </source>
</evidence>
<comment type="caution">
    <text evidence="6">The sequence shown here is derived from an EMBL/GenBank/DDBJ whole genome shotgun (WGS) entry which is preliminary data.</text>
</comment>
<keyword evidence="2 4" id="KW-0371">Homeobox</keyword>
<name>A0A9W7XWF8_9FUNG</name>
<evidence type="ECO:0000256" key="2">
    <source>
        <dbReference type="ARBA" id="ARBA00023155"/>
    </source>
</evidence>
<dbReference type="InterPro" id="IPR009057">
    <property type="entry name" value="Homeodomain-like_sf"/>
</dbReference>
<evidence type="ECO:0000256" key="4">
    <source>
        <dbReference type="PROSITE-ProRule" id="PRU00108"/>
    </source>
</evidence>
<protein>
    <recommendedName>
        <fullName evidence="5">Homeobox domain-containing protein</fullName>
    </recommendedName>
</protein>
<proteinExistence type="predicted"/>
<dbReference type="Proteomes" id="UP001149813">
    <property type="component" value="Unassembled WGS sequence"/>
</dbReference>
<keyword evidence="7" id="KW-1185">Reference proteome</keyword>
<accession>A0A9W7XWF8</accession>
<dbReference type="Gene3D" id="1.10.10.60">
    <property type="entry name" value="Homeodomain-like"/>
    <property type="match status" value="1"/>
</dbReference>
<dbReference type="EMBL" id="JANBOJ010000348">
    <property type="protein sequence ID" value="KAJ1719734.1"/>
    <property type="molecule type" value="Genomic_DNA"/>
</dbReference>
<dbReference type="InterPro" id="IPR050224">
    <property type="entry name" value="TALE_homeobox"/>
</dbReference>
<dbReference type="SUPFAM" id="SSF46689">
    <property type="entry name" value="Homeodomain-like"/>
    <property type="match status" value="1"/>
</dbReference>
<dbReference type="OrthoDB" id="10056939at2759"/>
<dbReference type="PANTHER" id="PTHR11850">
    <property type="entry name" value="HOMEOBOX PROTEIN TRANSCRIPTION FACTORS"/>
    <property type="match status" value="1"/>
</dbReference>
<dbReference type="InterPro" id="IPR001356">
    <property type="entry name" value="HD"/>
</dbReference>
<gene>
    <name evidence="6" type="ORF">LPJ53_005546</name>
</gene>
<feature type="domain" description="Homeobox" evidence="5">
    <location>
        <begin position="37"/>
        <end position="73"/>
    </location>
</feature>
<evidence type="ECO:0000256" key="1">
    <source>
        <dbReference type="ARBA" id="ARBA00023125"/>
    </source>
</evidence>
<evidence type="ECO:0000313" key="6">
    <source>
        <dbReference type="EMBL" id="KAJ1719734.1"/>
    </source>
</evidence>
<dbReference type="Pfam" id="PF05920">
    <property type="entry name" value="Homeobox_KN"/>
    <property type="match status" value="1"/>
</dbReference>
<dbReference type="GO" id="GO:0005634">
    <property type="term" value="C:nucleus"/>
    <property type="evidence" value="ECO:0007669"/>
    <property type="project" value="UniProtKB-SubCell"/>
</dbReference>
<feature type="DNA-binding region" description="Homeobox" evidence="4">
    <location>
        <begin position="39"/>
        <end position="74"/>
    </location>
</feature>
<comment type="subcellular location">
    <subcellularLocation>
        <location evidence="4">Nucleus</location>
    </subcellularLocation>
</comment>